<sequence>MKMLSRHHARELKLITHKCTAHNNG</sequence>
<reference evidence="1" key="1">
    <citation type="submission" date="2014-11" db="EMBL/GenBank/DDBJ databases">
        <authorList>
            <person name="Amaro Gonzalez C."/>
        </authorList>
    </citation>
    <scope>NUCLEOTIDE SEQUENCE</scope>
</reference>
<evidence type="ECO:0000313" key="1">
    <source>
        <dbReference type="EMBL" id="JAH71133.1"/>
    </source>
</evidence>
<dbReference type="AlphaFoldDB" id="A0A0E9V1K0"/>
<organism evidence="1">
    <name type="scientific">Anguilla anguilla</name>
    <name type="common">European freshwater eel</name>
    <name type="synonym">Muraena anguilla</name>
    <dbReference type="NCBI Taxonomy" id="7936"/>
    <lineage>
        <taxon>Eukaryota</taxon>
        <taxon>Metazoa</taxon>
        <taxon>Chordata</taxon>
        <taxon>Craniata</taxon>
        <taxon>Vertebrata</taxon>
        <taxon>Euteleostomi</taxon>
        <taxon>Actinopterygii</taxon>
        <taxon>Neopterygii</taxon>
        <taxon>Teleostei</taxon>
        <taxon>Anguilliformes</taxon>
        <taxon>Anguillidae</taxon>
        <taxon>Anguilla</taxon>
    </lineage>
</organism>
<reference evidence="1" key="2">
    <citation type="journal article" date="2015" name="Fish Shellfish Immunol.">
        <title>Early steps in the European eel (Anguilla anguilla)-Vibrio vulnificus interaction in the gills: Role of the RtxA13 toxin.</title>
        <authorList>
            <person name="Callol A."/>
            <person name="Pajuelo D."/>
            <person name="Ebbesson L."/>
            <person name="Teles M."/>
            <person name="MacKenzie S."/>
            <person name="Amaro C."/>
        </authorList>
    </citation>
    <scope>NUCLEOTIDE SEQUENCE</scope>
</reference>
<name>A0A0E9V1K0_ANGAN</name>
<proteinExistence type="predicted"/>
<accession>A0A0E9V1K0</accession>
<dbReference type="EMBL" id="GBXM01037444">
    <property type="protein sequence ID" value="JAH71133.1"/>
    <property type="molecule type" value="Transcribed_RNA"/>
</dbReference>
<protein>
    <submittedName>
        <fullName evidence="1">Uncharacterized protein</fullName>
    </submittedName>
</protein>